<dbReference type="EMBL" id="FNKO01000001">
    <property type="protein sequence ID" value="SDQ12010.1"/>
    <property type="molecule type" value="Genomic_DNA"/>
</dbReference>
<name>A0A1H0YA67_9ACTN</name>
<sequence>MDEDLPTPEQRGLHQHTALEVLAEVTHQGRRGGLTPLDWTVSTTGARLLGQVPPWSRQRADVLHQWATLLDAQLLSDDGTGNRLSAVARVSGASRSVTITLTSTVDEIAALPES</sequence>
<keyword evidence="2" id="KW-1185">Reference proteome</keyword>
<accession>A0A1H0YA67</accession>
<proteinExistence type="predicted"/>
<evidence type="ECO:0000313" key="2">
    <source>
        <dbReference type="Proteomes" id="UP000199301"/>
    </source>
</evidence>
<protein>
    <submittedName>
        <fullName evidence="1">Uncharacterized protein</fullName>
    </submittedName>
</protein>
<gene>
    <name evidence="1" type="ORF">SAMN04489718_0323</name>
</gene>
<dbReference type="OrthoDB" id="3625875at2"/>
<dbReference type="AlphaFoldDB" id="A0A1H0YA67"/>
<dbReference type="RefSeq" id="WP_092520559.1">
    <property type="nucleotide sequence ID" value="NZ_FNKO01000001.1"/>
</dbReference>
<dbReference type="Proteomes" id="UP000199301">
    <property type="component" value="Unassembled WGS sequence"/>
</dbReference>
<dbReference type="STRING" id="995062.SAMN04489718_0323"/>
<reference evidence="2" key="1">
    <citation type="submission" date="2016-10" db="EMBL/GenBank/DDBJ databases">
        <authorList>
            <person name="Varghese N."/>
            <person name="Submissions S."/>
        </authorList>
    </citation>
    <scope>NUCLEOTIDE SEQUENCE [LARGE SCALE GENOMIC DNA]</scope>
    <source>
        <strain evidence="2">DSM 45459</strain>
    </source>
</reference>
<evidence type="ECO:0000313" key="1">
    <source>
        <dbReference type="EMBL" id="SDQ12010.1"/>
    </source>
</evidence>
<organism evidence="1 2">
    <name type="scientific">Actinopolyspora saharensis</name>
    <dbReference type="NCBI Taxonomy" id="995062"/>
    <lineage>
        <taxon>Bacteria</taxon>
        <taxon>Bacillati</taxon>
        <taxon>Actinomycetota</taxon>
        <taxon>Actinomycetes</taxon>
        <taxon>Actinopolysporales</taxon>
        <taxon>Actinopolysporaceae</taxon>
        <taxon>Actinopolyspora</taxon>
    </lineage>
</organism>